<keyword evidence="16" id="KW-0808">Transferase</keyword>
<dbReference type="PANTHER" id="PTHR24346:SF102">
    <property type="entry name" value="TESTIS-SPECIFIC SERINE_THREONINE-PROTEIN KINASE 1"/>
    <property type="match status" value="1"/>
</dbReference>
<evidence type="ECO:0000259" key="15">
    <source>
        <dbReference type="PROSITE" id="PS50011"/>
    </source>
</evidence>
<gene>
    <name evidence="16" type="ORF">P5673_010794</name>
</gene>
<keyword evidence="10" id="KW-0744">Spermatogenesis</keyword>
<evidence type="ECO:0000256" key="5">
    <source>
        <dbReference type="ARBA" id="ARBA00022741"/>
    </source>
</evidence>
<dbReference type="InterPro" id="IPR000719">
    <property type="entry name" value="Prot_kinase_dom"/>
</dbReference>
<dbReference type="InterPro" id="IPR017348">
    <property type="entry name" value="PIM1/2/3"/>
</dbReference>
<keyword evidence="8" id="KW-0460">Magnesium</keyword>
<feature type="binding site" evidence="12">
    <location>
        <begin position="35"/>
        <end position="43"/>
    </location>
    <ligand>
        <name>ATP</name>
        <dbReference type="ChEBI" id="CHEBI:30616"/>
    </ligand>
</feature>
<keyword evidence="5 13" id="KW-0547">Nucleotide-binding</keyword>
<accession>A0AAD9QQT8</accession>
<dbReference type="AlphaFoldDB" id="A0AAD9QQT8"/>
<dbReference type="GO" id="GO:0050321">
    <property type="term" value="F:tau-protein kinase activity"/>
    <property type="evidence" value="ECO:0007669"/>
    <property type="project" value="TreeGrafter"/>
</dbReference>
<dbReference type="GO" id="GO:0007283">
    <property type="term" value="P:spermatogenesis"/>
    <property type="evidence" value="ECO:0007669"/>
    <property type="project" value="UniProtKB-KW"/>
</dbReference>
<dbReference type="PIRSF" id="PIRSF037993">
    <property type="entry name" value="STPK_Pim-1"/>
    <property type="match status" value="1"/>
</dbReference>
<reference evidence="16" key="2">
    <citation type="journal article" date="2023" name="Science">
        <title>Genomic signatures of disease resistance in endangered staghorn corals.</title>
        <authorList>
            <person name="Vollmer S.V."/>
            <person name="Selwyn J.D."/>
            <person name="Despard B.A."/>
            <person name="Roesel C.L."/>
        </authorList>
    </citation>
    <scope>NUCLEOTIDE SEQUENCE</scope>
    <source>
        <strain evidence="16">K2</strain>
    </source>
</reference>
<keyword evidence="14" id="KW-0723">Serine/threonine-protein kinase</keyword>
<sequence length="313" mass="35635">MSALTRFFSHVMSKQSFNGRFLKQNGYELVDEQALGEGSYAKVKRAYSRKLKLHVAVKIVDRKKAPNDFLTRFLPRELSIIQNLQHPHIIHVYDVMDIGDKVFVIMDLATGGDLLVYIKARGFVKESLSRKIFLQLLQAIKYCHINGVLHRDLKCENILLDEGNNVKITDFGFAKYFSKPELCKTFCGSAAYAAYEILKGVPYDGEKADVWSMGVVLYTMVTGRMPFDDSDMKMLVQQIKRGVTFHNPKQPVSESCKDLIRNMLKLDFKTRLSVEEIEAHPWLTNVSLSREERAMSEPLVHAESSSSASRTLS</sequence>
<evidence type="ECO:0000256" key="8">
    <source>
        <dbReference type="ARBA" id="ARBA00022842"/>
    </source>
</evidence>
<feature type="active site" description="Proton acceptor" evidence="11">
    <location>
        <position position="152"/>
    </location>
</feature>
<dbReference type="SMART" id="SM00220">
    <property type="entry name" value="S_TKc"/>
    <property type="match status" value="1"/>
</dbReference>
<dbReference type="GO" id="GO:0030154">
    <property type="term" value="P:cell differentiation"/>
    <property type="evidence" value="ECO:0007669"/>
    <property type="project" value="UniProtKB-KW"/>
</dbReference>
<evidence type="ECO:0000313" key="16">
    <source>
        <dbReference type="EMBL" id="KAK2565650.1"/>
    </source>
</evidence>
<evidence type="ECO:0000256" key="14">
    <source>
        <dbReference type="RuleBase" id="RU000304"/>
    </source>
</evidence>
<evidence type="ECO:0000256" key="1">
    <source>
        <dbReference type="ARBA" id="ARBA00001946"/>
    </source>
</evidence>
<evidence type="ECO:0000256" key="2">
    <source>
        <dbReference type="ARBA" id="ARBA00022473"/>
    </source>
</evidence>
<evidence type="ECO:0000256" key="7">
    <source>
        <dbReference type="ARBA" id="ARBA00022840"/>
    </source>
</evidence>
<dbReference type="CDD" id="cd14080">
    <property type="entry name" value="STKc_TSSK-like"/>
    <property type="match status" value="1"/>
</dbReference>
<keyword evidence="6" id="KW-0221">Differentiation</keyword>
<evidence type="ECO:0000256" key="4">
    <source>
        <dbReference type="ARBA" id="ARBA00022723"/>
    </source>
</evidence>
<proteinExistence type="inferred from homology"/>
<evidence type="ECO:0000313" key="17">
    <source>
        <dbReference type="Proteomes" id="UP001249851"/>
    </source>
</evidence>
<dbReference type="PROSITE" id="PS50011">
    <property type="entry name" value="PROTEIN_KINASE_DOM"/>
    <property type="match status" value="1"/>
</dbReference>
<feature type="domain" description="Protein kinase" evidence="15">
    <location>
        <begin position="29"/>
        <end position="283"/>
    </location>
</feature>
<evidence type="ECO:0000256" key="9">
    <source>
        <dbReference type="ARBA" id="ARBA00022843"/>
    </source>
</evidence>
<protein>
    <submittedName>
        <fullName evidence="16">Testis-specific serine/threonine-protein kinase 1</fullName>
    </submittedName>
</protein>
<keyword evidence="16" id="KW-0418">Kinase</keyword>
<evidence type="ECO:0000256" key="11">
    <source>
        <dbReference type="PIRSR" id="PIRSR037993-1"/>
    </source>
</evidence>
<dbReference type="PROSITE" id="PS00108">
    <property type="entry name" value="PROTEIN_KINASE_ST"/>
    <property type="match status" value="1"/>
</dbReference>
<dbReference type="InterPro" id="IPR008271">
    <property type="entry name" value="Ser/Thr_kinase_AS"/>
</dbReference>
<keyword evidence="4" id="KW-0479">Metal-binding</keyword>
<dbReference type="GO" id="GO:0005524">
    <property type="term" value="F:ATP binding"/>
    <property type="evidence" value="ECO:0007669"/>
    <property type="project" value="UniProtKB-UniRule"/>
</dbReference>
<keyword evidence="3" id="KW-0597">Phosphoprotein</keyword>
<comment type="cofactor">
    <cofactor evidence="1">
        <name>Mg(2+)</name>
        <dbReference type="ChEBI" id="CHEBI:18420"/>
    </cofactor>
</comment>
<dbReference type="FunFam" id="1.10.510.10:FF:000658">
    <property type="entry name" value="Protein CBG12184"/>
    <property type="match status" value="1"/>
</dbReference>
<dbReference type="GO" id="GO:0000287">
    <property type="term" value="F:magnesium ion binding"/>
    <property type="evidence" value="ECO:0007669"/>
    <property type="project" value="UniProtKB-ARBA"/>
</dbReference>
<dbReference type="PROSITE" id="PS00107">
    <property type="entry name" value="PROTEIN_KINASE_ATP"/>
    <property type="match status" value="1"/>
</dbReference>
<keyword evidence="9" id="KW-0832">Ubl conjugation</keyword>
<dbReference type="InterPro" id="IPR017441">
    <property type="entry name" value="Protein_kinase_ATP_BS"/>
</dbReference>
<evidence type="ECO:0000256" key="6">
    <source>
        <dbReference type="ARBA" id="ARBA00022782"/>
    </source>
</evidence>
<dbReference type="GO" id="GO:0005737">
    <property type="term" value="C:cytoplasm"/>
    <property type="evidence" value="ECO:0007669"/>
    <property type="project" value="TreeGrafter"/>
</dbReference>
<comment type="caution">
    <text evidence="16">The sequence shown here is derived from an EMBL/GenBank/DDBJ whole genome shotgun (WGS) entry which is preliminary data.</text>
</comment>
<dbReference type="Proteomes" id="UP001249851">
    <property type="component" value="Unassembled WGS sequence"/>
</dbReference>
<evidence type="ECO:0000256" key="12">
    <source>
        <dbReference type="PIRSR" id="PIRSR037993-2"/>
    </source>
</evidence>
<keyword evidence="7 12" id="KW-0067">ATP-binding</keyword>
<name>A0AAD9QQT8_ACRCE</name>
<evidence type="ECO:0000256" key="10">
    <source>
        <dbReference type="ARBA" id="ARBA00022871"/>
    </source>
</evidence>
<reference evidence="16" key="1">
    <citation type="journal article" date="2023" name="G3 (Bethesda)">
        <title>Whole genome assembly and annotation of the endangered Caribbean coral Acropora cervicornis.</title>
        <authorList>
            <person name="Selwyn J.D."/>
            <person name="Vollmer S.V."/>
        </authorList>
    </citation>
    <scope>NUCLEOTIDE SEQUENCE</scope>
    <source>
        <strain evidence="16">K2</strain>
    </source>
</reference>
<dbReference type="InterPro" id="IPR011009">
    <property type="entry name" value="Kinase-like_dom_sf"/>
</dbReference>
<dbReference type="SUPFAM" id="SSF56112">
    <property type="entry name" value="Protein kinase-like (PK-like)"/>
    <property type="match status" value="1"/>
</dbReference>
<evidence type="ECO:0000256" key="13">
    <source>
        <dbReference type="PROSITE-ProRule" id="PRU10141"/>
    </source>
</evidence>
<keyword evidence="17" id="KW-1185">Reference proteome</keyword>
<dbReference type="Gene3D" id="1.10.510.10">
    <property type="entry name" value="Transferase(Phosphotransferase) domain 1"/>
    <property type="match status" value="1"/>
</dbReference>
<dbReference type="GO" id="GO:0035556">
    <property type="term" value="P:intracellular signal transduction"/>
    <property type="evidence" value="ECO:0007669"/>
    <property type="project" value="TreeGrafter"/>
</dbReference>
<keyword evidence="2" id="KW-0217">Developmental protein</keyword>
<evidence type="ECO:0000256" key="3">
    <source>
        <dbReference type="ARBA" id="ARBA00022553"/>
    </source>
</evidence>
<feature type="binding site" evidence="12">
    <location>
        <position position="113"/>
    </location>
    <ligand>
        <name>ATP</name>
        <dbReference type="ChEBI" id="CHEBI:30616"/>
    </ligand>
</feature>
<dbReference type="Pfam" id="PF00069">
    <property type="entry name" value="Pkinase"/>
    <property type="match status" value="1"/>
</dbReference>
<comment type="similarity">
    <text evidence="14">Belongs to the protein kinase superfamily.</text>
</comment>
<dbReference type="GO" id="GO:0000226">
    <property type="term" value="P:microtubule cytoskeleton organization"/>
    <property type="evidence" value="ECO:0007669"/>
    <property type="project" value="TreeGrafter"/>
</dbReference>
<dbReference type="EMBL" id="JARQWQ010000019">
    <property type="protein sequence ID" value="KAK2565650.1"/>
    <property type="molecule type" value="Genomic_DNA"/>
</dbReference>
<feature type="binding site" evidence="12 13">
    <location>
        <position position="58"/>
    </location>
    <ligand>
        <name>ATP</name>
        <dbReference type="ChEBI" id="CHEBI:30616"/>
    </ligand>
</feature>
<dbReference type="PANTHER" id="PTHR24346">
    <property type="entry name" value="MAP/MICROTUBULE AFFINITY-REGULATING KINASE"/>
    <property type="match status" value="1"/>
</dbReference>
<organism evidence="16 17">
    <name type="scientific">Acropora cervicornis</name>
    <name type="common">Staghorn coral</name>
    <dbReference type="NCBI Taxonomy" id="6130"/>
    <lineage>
        <taxon>Eukaryota</taxon>
        <taxon>Metazoa</taxon>
        <taxon>Cnidaria</taxon>
        <taxon>Anthozoa</taxon>
        <taxon>Hexacorallia</taxon>
        <taxon>Scleractinia</taxon>
        <taxon>Astrocoeniina</taxon>
        <taxon>Acroporidae</taxon>
        <taxon>Acropora</taxon>
    </lineage>
</organism>
<dbReference type="GO" id="GO:0043066">
    <property type="term" value="P:negative regulation of apoptotic process"/>
    <property type="evidence" value="ECO:0007669"/>
    <property type="project" value="InterPro"/>
</dbReference>